<keyword evidence="6" id="KW-0175">Coiled coil</keyword>
<dbReference type="InterPro" id="IPR013767">
    <property type="entry name" value="PAS_fold"/>
</dbReference>
<evidence type="ECO:0000313" key="9">
    <source>
        <dbReference type="EMBL" id="GAA4343791.1"/>
    </source>
</evidence>
<dbReference type="Gene3D" id="1.10.287.130">
    <property type="match status" value="1"/>
</dbReference>
<dbReference type="InterPro" id="IPR000014">
    <property type="entry name" value="PAS"/>
</dbReference>
<name>A0ABP8HSM9_9BACT</name>
<dbReference type="InterPro" id="IPR050351">
    <property type="entry name" value="BphY/WalK/GraS-like"/>
</dbReference>
<protein>
    <recommendedName>
        <fullName evidence="2">histidine kinase</fullName>
        <ecNumber evidence="2">2.7.13.3</ecNumber>
    </recommendedName>
</protein>
<keyword evidence="5" id="KW-0472">Membrane</keyword>
<proteinExistence type="predicted"/>
<dbReference type="RefSeq" id="WP_345258188.1">
    <property type="nucleotide sequence ID" value="NZ_BAABGY010000018.1"/>
</dbReference>
<dbReference type="InterPro" id="IPR035965">
    <property type="entry name" value="PAS-like_dom_sf"/>
</dbReference>
<dbReference type="SUPFAM" id="SSF47384">
    <property type="entry name" value="Homodimeric domain of signal transducing histidine kinase"/>
    <property type="match status" value="1"/>
</dbReference>
<dbReference type="PROSITE" id="PS50109">
    <property type="entry name" value="HIS_KIN"/>
    <property type="match status" value="1"/>
</dbReference>
<dbReference type="SUPFAM" id="SSF55785">
    <property type="entry name" value="PYP-like sensor domain (PAS domain)"/>
    <property type="match status" value="1"/>
</dbReference>
<evidence type="ECO:0000313" key="10">
    <source>
        <dbReference type="Proteomes" id="UP001501725"/>
    </source>
</evidence>
<evidence type="ECO:0000256" key="2">
    <source>
        <dbReference type="ARBA" id="ARBA00012438"/>
    </source>
</evidence>
<comment type="caution">
    <text evidence="9">The sequence shown here is derived from an EMBL/GenBank/DDBJ whole genome shotgun (WGS) entry which is preliminary data.</text>
</comment>
<dbReference type="PANTHER" id="PTHR42878:SF15">
    <property type="entry name" value="BACTERIOPHYTOCHROME"/>
    <property type="match status" value="1"/>
</dbReference>
<feature type="domain" description="Histidine kinase" evidence="7">
    <location>
        <begin position="170"/>
        <end position="390"/>
    </location>
</feature>
<dbReference type="SUPFAM" id="SSF55874">
    <property type="entry name" value="ATPase domain of HSP90 chaperone/DNA topoisomerase II/histidine kinase"/>
    <property type="match status" value="1"/>
</dbReference>
<dbReference type="Proteomes" id="UP001501725">
    <property type="component" value="Unassembled WGS sequence"/>
</dbReference>
<feature type="domain" description="PAS" evidence="8">
    <location>
        <begin position="1"/>
        <end position="42"/>
    </location>
</feature>
<evidence type="ECO:0000259" key="7">
    <source>
        <dbReference type="PROSITE" id="PS50109"/>
    </source>
</evidence>
<dbReference type="Pfam" id="PF02518">
    <property type="entry name" value="HATPase_c"/>
    <property type="match status" value="1"/>
</dbReference>
<dbReference type="PRINTS" id="PR00344">
    <property type="entry name" value="BCTRLSENSOR"/>
</dbReference>
<keyword evidence="4" id="KW-0418">Kinase</keyword>
<evidence type="ECO:0000256" key="6">
    <source>
        <dbReference type="SAM" id="Coils"/>
    </source>
</evidence>
<evidence type="ECO:0000256" key="4">
    <source>
        <dbReference type="ARBA" id="ARBA00022777"/>
    </source>
</evidence>
<evidence type="ECO:0000256" key="1">
    <source>
        <dbReference type="ARBA" id="ARBA00000085"/>
    </source>
</evidence>
<dbReference type="Gene3D" id="3.30.565.10">
    <property type="entry name" value="Histidine kinase-like ATPase, C-terminal domain"/>
    <property type="match status" value="1"/>
</dbReference>
<dbReference type="NCBIfam" id="TIGR00229">
    <property type="entry name" value="sensory_box"/>
    <property type="match status" value="1"/>
</dbReference>
<dbReference type="InterPro" id="IPR005467">
    <property type="entry name" value="His_kinase_dom"/>
</dbReference>
<accession>A0ABP8HSM9</accession>
<keyword evidence="3" id="KW-0808">Transferase</keyword>
<gene>
    <name evidence="9" type="ORF">GCM10023184_44330</name>
</gene>
<evidence type="ECO:0000256" key="5">
    <source>
        <dbReference type="ARBA" id="ARBA00023136"/>
    </source>
</evidence>
<evidence type="ECO:0000256" key="3">
    <source>
        <dbReference type="ARBA" id="ARBA00022679"/>
    </source>
</evidence>
<dbReference type="InterPro" id="IPR004358">
    <property type="entry name" value="Sig_transdc_His_kin-like_C"/>
</dbReference>
<reference evidence="10" key="1">
    <citation type="journal article" date="2019" name="Int. J. Syst. Evol. Microbiol.">
        <title>The Global Catalogue of Microorganisms (GCM) 10K type strain sequencing project: providing services to taxonomists for standard genome sequencing and annotation.</title>
        <authorList>
            <consortium name="The Broad Institute Genomics Platform"/>
            <consortium name="The Broad Institute Genome Sequencing Center for Infectious Disease"/>
            <person name="Wu L."/>
            <person name="Ma J."/>
        </authorList>
    </citation>
    <scope>NUCLEOTIDE SEQUENCE [LARGE SCALE GENOMIC DNA]</scope>
    <source>
        <strain evidence="10">JCM 17919</strain>
    </source>
</reference>
<dbReference type="Gene3D" id="3.30.450.20">
    <property type="entry name" value="PAS domain"/>
    <property type="match status" value="1"/>
</dbReference>
<sequence>MDAYLDRAPCLYFCCDEDGLLLDVNDTLARKLQYEREALVGRKVDILFTLATRIFFQTHFFPLLRMQHHAEEIYITLKGTDGTELPVLVNVERQDDGGRIRYCYVGIALYHRKKFEDELIAAKKAAETALRENTELQRTQEELRTHAAQLDEQIGLVEMQNEELRQFNRVVTHDLQEPLRKLSVFLNMLRESAQGTLPVVDKLMRISGDLRTVVSGLQQYVWLTDARNHFVRVDLGKLLLVVQQELAPQYPDVRLSVTLEDLPVLQADWKQMHLLFSELLSNALRFRKDPQEARVHITVNTVTQNRYRNLKDRYQYMEFLKLRVHDEGVGFAPEYTDQAFALFKRLHPQSGRGVGLSLCRKVIENHQGSISIESAVNEGTTVTILLPIAVTSDTIIASPNPLPEKHHGTEA</sequence>
<dbReference type="SMART" id="SM00387">
    <property type="entry name" value="HATPase_c"/>
    <property type="match status" value="1"/>
</dbReference>
<organism evidence="9 10">
    <name type="scientific">Flaviaesturariibacter amylovorans</name>
    <dbReference type="NCBI Taxonomy" id="1084520"/>
    <lineage>
        <taxon>Bacteria</taxon>
        <taxon>Pseudomonadati</taxon>
        <taxon>Bacteroidota</taxon>
        <taxon>Chitinophagia</taxon>
        <taxon>Chitinophagales</taxon>
        <taxon>Chitinophagaceae</taxon>
        <taxon>Flaviaestuariibacter</taxon>
    </lineage>
</organism>
<dbReference type="Pfam" id="PF00989">
    <property type="entry name" value="PAS"/>
    <property type="match status" value="1"/>
</dbReference>
<dbReference type="EMBL" id="BAABGY010000018">
    <property type="protein sequence ID" value="GAA4343791.1"/>
    <property type="molecule type" value="Genomic_DNA"/>
</dbReference>
<evidence type="ECO:0000259" key="8">
    <source>
        <dbReference type="PROSITE" id="PS50112"/>
    </source>
</evidence>
<keyword evidence="10" id="KW-1185">Reference proteome</keyword>
<dbReference type="PROSITE" id="PS50112">
    <property type="entry name" value="PAS"/>
    <property type="match status" value="1"/>
</dbReference>
<dbReference type="InterPro" id="IPR036097">
    <property type="entry name" value="HisK_dim/P_sf"/>
</dbReference>
<dbReference type="PANTHER" id="PTHR42878">
    <property type="entry name" value="TWO-COMPONENT HISTIDINE KINASE"/>
    <property type="match status" value="1"/>
</dbReference>
<dbReference type="InterPro" id="IPR036890">
    <property type="entry name" value="HATPase_C_sf"/>
</dbReference>
<feature type="coiled-coil region" evidence="6">
    <location>
        <begin position="112"/>
        <end position="153"/>
    </location>
</feature>
<dbReference type="CDD" id="cd00130">
    <property type="entry name" value="PAS"/>
    <property type="match status" value="1"/>
</dbReference>
<dbReference type="InterPro" id="IPR003594">
    <property type="entry name" value="HATPase_dom"/>
</dbReference>
<comment type="catalytic activity">
    <reaction evidence="1">
        <text>ATP + protein L-histidine = ADP + protein N-phospho-L-histidine.</text>
        <dbReference type="EC" id="2.7.13.3"/>
    </reaction>
</comment>
<dbReference type="EC" id="2.7.13.3" evidence="2"/>